<dbReference type="InterPro" id="IPR029787">
    <property type="entry name" value="Nucleotide_cyclase"/>
</dbReference>
<dbReference type="InterPro" id="IPR000160">
    <property type="entry name" value="GGDEF_dom"/>
</dbReference>
<reference evidence="6" key="1">
    <citation type="journal article" date="2019" name="Int. J. Syst. Evol. Microbiol.">
        <title>The Global Catalogue of Microorganisms (GCM) 10K type strain sequencing project: providing services to taxonomists for standard genome sequencing and annotation.</title>
        <authorList>
            <consortium name="The Broad Institute Genomics Platform"/>
            <consortium name="The Broad Institute Genome Sequencing Center for Infectious Disease"/>
            <person name="Wu L."/>
            <person name="Ma J."/>
        </authorList>
    </citation>
    <scope>NUCLEOTIDE SEQUENCE [LARGE SCALE GENOMIC DNA]</scope>
    <source>
        <strain evidence="6">KCTC 42424</strain>
    </source>
</reference>
<proteinExistence type="predicted"/>
<dbReference type="PANTHER" id="PTHR33121">
    <property type="entry name" value="CYCLIC DI-GMP PHOSPHODIESTERASE PDEF"/>
    <property type="match status" value="1"/>
</dbReference>
<evidence type="ECO:0000313" key="5">
    <source>
        <dbReference type="EMBL" id="MFC3678666.1"/>
    </source>
</evidence>
<dbReference type="Pfam" id="PF00990">
    <property type="entry name" value="GGDEF"/>
    <property type="match status" value="1"/>
</dbReference>
<dbReference type="CDD" id="cd01949">
    <property type="entry name" value="GGDEF"/>
    <property type="match status" value="1"/>
</dbReference>
<accession>A0ABV7VPH5</accession>
<organism evidence="5 6">
    <name type="scientific">Bacterioplanoides pacificum</name>
    <dbReference type="NCBI Taxonomy" id="1171596"/>
    <lineage>
        <taxon>Bacteria</taxon>
        <taxon>Pseudomonadati</taxon>
        <taxon>Pseudomonadota</taxon>
        <taxon>Gammaproteobacteria</taxon>
        <taxon>Oceanospirillales</taxon>
        <taxon>Oceanospirillaceae</taxon>
        <taxon>Bacterioplanoides</taxon>
    </lineage>
</organism>
<dbReference type="Pfam" id="PF00571">
    <property type="entry name" value="CBS"/>
    <property type="match status" value="2"/>
</dbReference>
<dbReference type="NCBIfam" id="TIGR00254">
    <property type="entry name" value="GGDEF"/>
    <property type="match status" value="1"/>
</dbReference>
<dbReference type="Pfam" id="PF00563">
    <property type="entry name" value="EAL"/>
    <property type="match status" value="1"/>
</dbReference>
<dbReference type="SUPFAM" id="SSF55073">
    <property type="entry name" value="Nucleotide cyclase"/>
    <property type="match status" value="1"/>
</dbReference>
<dbReference type="InterPro" id="IPR035919">
    <property type="entry name" value="EAL_sf"/>
</dbReference>
<dbReference type="PANTHER" id="PTHR33121:SF76">
    <property type="entry name" value="SIGNALING PROTEIN"/>
    <property type="match status" value="1"/>
</dbReference>
<dbReference type="Gene3D" id="3.30.70.270">
    <property type="match status" value="1"/>
</dbReference>
<dbReference type="InterPro" id="IPR050706">
    <property type="entry name" value="Cyclic-di-GMP_PDE-like"/>
</dbReference>
<feature type="domain" description="CBS" evidence="4">
    <location>
        <begin position="270"/>
        <end position="328"/>
    </location>
</feature>
<dbReference type="Proteomes" id="UP001595722">
    <property type="component" value="Unassembled WGS sequence"/>
</dbReference>
<comment type="caution">
    <text evidence="5">The sequence shown here is derived from an EMBL/GenBank/DDBJ whole genome shotgun (WGS) entry which is preliminary data.</text>
</comment>
<dbReference type="RefSeq" id="WP_376864216.1">
    <property type="nucleotide sequence ID" value="NZ_JBHRYB010000001.1"/>
</dbReference>
<dbReference type="PROSITE" id="PS51371">
    <property type="entry name" value="CBS"/>
    <property type="match status" value="2"/>
</dbReference>
<feature type="domain" description="EAL" evidence="2">
    <location>
        <begin position="3"/>
        <end position="253"/>
    </location>
</feature>
<dbReference type="InterPro" id="IPR043128">
    <property type="entry name" value="Rev_trsase/Diguanyl_cyclase"/>
</dbReference>
<dbReference type="InterPro" id="IPR000644">
    <property type="entry name" value="CBS_dom"/>
</dbReference>
<evidence type="ECO:0000313" key="6">
    <source>
        <dbReference type="Proteomes" id="UP001595722"/>
    </source>
</evidence>
<dbReference type="SUPFAM" id="SSF54631">
    <property type="entry name" value="CBS-domain pair"/>
    <property type="match status" value="1"/>
</dbReference>
<evidence type="ECO:0000259" key="4">
    <source>
        <dbReference type="PROSITE" id="PS51371"/>
    </source>
</evidence>
<dbReference type="Gene3D" id="3.10.580.10">
    <property type="entry name" value="CBS-domain"/>
    <property type="match status" value="1"/>
</dbReference>
<gene>
    <name evidence="5" type="ORF">ACFOMG_00905</name>
</gene>
<dbReference type="CDD" id="cd01948">
    <property type="entry name" value="EAL"/>
    <property type="match status" value="1"/>
</dbReference>
<dbReference type="InterPro" id="IPR046342">
    <property type="entry name" value="CBS_dom_sf"/>
</dbReference>
<protein>
    <submittedName>
        <fullName evidence="5">GGDEF domain-containing protein</fullName>
    </submittedName>
</protein>
<dbReference type="PROSITE" id="PS50887">
    <property type="entry name" value="GGDEF"/>
    <property type="match status" value="1"/>
</dbReference>
<dbReference type="Gene3D" id="3.20.20.450">
    <property type="entry name" value="EAL domain"/>
    <property type="match status" value="1"/>
</dbReference>
<evidence type="ECO:0000259" key="3">
    <source>
        <dbReference type="PROSITE" id="PS50887"/>
    </source>
</evidence>
<keyword evidence="1" id="KW-0129">CBS domain</keyword>
<dbReference type="SMART" id="SM00052">
    <property type="entry name" value="EAL"/>
    <property type="match status" value="1"/>
</dbReference>
<sequence length="590" mass="66459">MAPQLLEVSLEDMLSREALFSVLQPIVDLRNHQPLGHEALTRGEPGHMLQRPDLMFQAAQQFGRVTELERLCLRAASYHFSHSALTGLLFVNISPQCLEDKALEINHLTTYLKQLGLAPQQLVLEISERFPINNMDEFIHQLSRLKALGYGIAIDDLGTGYSGLKLWSQVKPDYVKIDRHFIDRIDQDTVKQAFVTSVIHLCDQLKCEIIAEGIEQPAELQLIRNLGIHLGQGFLLGKPQLQPEVLIPSNERQPAEHGHFGVLDQPVSQLCSAASCIHADTSLAEADDQFRLDQQLMSLPVLEKDRPVGLLHRRKLLEIFSLPYGRALYERKTVAHMMQQDPLIVDAAMSLEAVSKIITDDEDHYLRQHFIVTHMGRYQGVVNTKDLLKRITENQIQKARYANPLTLLPGNVPIDEEIERRLQLGRQFHLCYVDLNFFKPYNDHYGYRQGDSVLRWLAQLLQQHCSQACFIGHIGGDDFVFISETADLQQQCQQLIDAFDQGVRDYHNEQDWQAGYIRGSDRTGAQDQFPLLGISIGVVPSLLIDNGSAQHMANLAAKAKKQAKQQAGSGYYCLTADQAGDLPQTLAAVS</sequence>
<feature type="domain" description="CBS" evidence="4">
    <location>
        <begin position="338"/>
        <end position="398"/>
    </location>
</feature>
<dbReference type="CDD" id="cd04598">
    <property type="entry name" value="CBS_pair_GGDEF_EAL"/>
    <property type="match status" value="1"/>
</dbReference>
<keyword evidence="6" id="KW-1185">Reference proteome</keyword>
<dbReference type="SUPFAM" id="SSF141868">
    <property type="entry name" value="EAL domain-like"/>
    <property type="match status" value="1"/>
</dbReference>
<feature type="domain" description="GGDEF" evidence="3">
    <location>
        <begin position="426"/>
        <end position="577"/>
    </location>
</feature>
<dbReference type="PROSITE" id="PS50883">
    <property type="entry name" value="EAL"/>
    <property type="match status" value="1"/>
</dbReference>
<name>A0ABV7VPH5_9GAMM</name>
<dbReference type="SMART" id="SM00267">
    <property type="entry name" value="GGDEF"/>
    <property type="match status" value="1"/>
</dbReference>
<dbReference type="EMBL" id="JBHRYB010000001">
    <property type="protein sequence ID" value="MFC3678666.1"/>
    <property type="molecule type" value="Genomic_DNA"/>
</dbReference>
<evidence type="ECO:0000256" key="1">
    <source>
        <dbReference type="PROSITE-ProRule" id="PRU00703"/>
    </source>
</evidence>
<evidence type="ECO:0000259" key="2">
    <source>
        <dbReference type="PROSITE" id="PS50883"/>
    </source>
</evidence>
<dbReference type="InterPro" id="IPR001633">
    <property type="entry name" value="EAL_dom"/>
</dbReference>